<comment type="caution">
    <text evidence="1">The sequence shown here is derived from an EMBL/GenBank/DDBJ whole genome shotgun (WGS) entry which is preliminary data.</text>
</comment>
<dbReference type="Proteomes" id="UP000037460">
    <property type="component" value="Unassembled WGS sequence"/>
</dbReference>
<keyword evidence="2" id="KW-1185">Reference proteome</keyword>
<reference evidence="2" key="1">
    <citation type="journal article" date="2015" name="PLoS Genet.">
        <title>Genome Sequence and Transcriptome Analyses of Chrysochromulina tobin: Metabolic Tools for Enhanced Algal Fitness in the Prominent Order Prymnesiales (Haptophyceae).</title>
        <authorList>
            <person name="Hovde B.T."/>
            <person name="Deodato C.R."/>
            <person name="Hunsperger H.M."/>
            <person name="Ryken S.A."/>
            <person name="Yost W."/>
            <person name="Jha R.K."/>
            <person name="Patterson J."/>
            <person name="Monnat R.J. Jr."/>
            <person name="Barlow S.B."/>
            <person name="Starkenburg S.R."/>
            <person name="Cattolico R.A."/>
        </authorList>
    </citation>
    <scope>NUCLEOTIDE SEQUENCE</scope>
    <source>
        <strain evidence="2">CCMP291</strain>
    </source>
</reference>
<proteinExistence type="predicted"/>
<dbReference type="AlphaFoldDB" id="A0A0M0JW86"/>
<sequence>MVFLYYGVNELFGEDEMEVEEPYYSDTESDLLTEAGDDAWAPWVTGAGPAMHAFASFDDFVYYYRIYEATDAMWHAWNAAQDYEVEDFEEAVPDSIIILKS</sequence>
<gene>
    <name evidence="1" type="ORF">Ctob_016206</name>
</gene>
<protein>
    <submittedName>
        <fullName evidence="1">Uncharacterized protein</fullName>
    </submittedName>
</protein>
<organism evidence="1 2">
    <name type="scientific">Chrysochromulina tobinii</name>
    <dbReference type="NCBI Taxonomy" id="1460289"/>
    <lineage>
        <taxon>Eukaryota</taxon>
        <taxon>Haptista</taxon>
        <taxon>Haptophyta</taxon>
        <taxon>Prymnesiophyceae</taxon>
        <taxon>Prymnesiales</taxon>
        <taxon>Chrysochromulinaceae</taxon>
        <taxon>Chrysochromulina</taxon>
    </lineage>
</organism>
<name>A0A0M0JW86_9EUKA</name>
<dbReference type="EMBL" id="JWZX01002128">
    <property type="protein sequence ID" value="KOO30921.1"/>
    <property type="molecule type" value="Genomic_DNA"/>
</dbReference>
<evidence type="ECO:0000313" key="1">
    <source>
        <dbReference type="EMBL" id="KOO30921.1"/>
    </source>
</evidence>
<accession>A0A0M0JW86</accession>
<evidence type="ECO:0000313" key="2">
    <source>
        <dbReference type="Proteomes" id="UP000037460"/>
    </source>
</evidence>